<proteinExistence type="predicted"/>
<evidence type="ECO:0000256" key="1">
    <source>
        <dbReference type="SAM" id="MobiDB-lite"/>
    </source>
</evidence>
<dbReference type="Proteomes" id="UP001175211">
    <property type="component" value="Unassembled WGS sequence"/>
</dbReference>
<evidence type="ECO:0000313" key="2">
    <source>
        <dbReference type="EMBL" id="KAK0470421.1"/>
    </source>
</evidence>
<dbReference type="RefSeq" id="XP_060340214.1">
    <property type="nucleotide sequence ID" value="XM_060478953.1"/>
</dbReference>
<protein>
    <submittedName>
        <fullName evidence="2">Uncharacterized protein</fullName>
    </submittedName>
</protein>
<dbReference type="GeneID" id="85362501"/>
<organism evidence="2 3">
    <name type="scientific">Armillaria tabescens</name>
    <name type="common">Ringless honey mushroom</name>
    <name type="synonym">Agaricus tabescens</name>
    <dbReference type="NCBI Taxonomy" id="1929756"/>
    <lineage>
        <taxon>Eukaryota</taxon>
        <taxon>Fungi</taxon>
        <taxon>Dikarya</taxon>
        <taxon>Basidiomycota</taxon>
        <taxon>Agaricomycotina</taxon>
        <taxon>Agaricomycetes</taxon>
        <taxon>Agaricomycetidae</taxon>
        <taxon>Agaricales</taxon>
        <taxon>Marasmiineae</taxon>
        <taxon>Physalacriaceae</taxon>
        <taxon>Desarmillaria</taxon>
    </lineage>
</organism>
<feature type="region of interest" description="Disordered" evidence="1">
    <location>
        <begin position="1"/>
        <end position="23"/>
    </location>
</feature>
<reference evidence="2" key="1">
    <citation type="submission" date="2023-06" db="EMBL/GenBank/DDBJ databases">
        <authorList>
            <consortium name="Lawrence Berkeley National Laboratory"/>
            <person name="Ahrendt S."/>
            <person name="Sahu N."/>
            <person name="Indic B."/>
            <person name="Wong-Bajracharya J."/>
            <person name="Merenyi Z."/>
            <person name="Ke H.-M."/>
            <person name="Monk M."/>
            <person name="Kocsube S."/>
            <person name="Drula E."/>
            <person name="Lipzen A."/>
            <person name="Balint B."/>
            <person name="Henrissat B."/>
            <person name="Andreopoulos B."/>
            <person name="Martin F.M."/>
            <person name="Harder C.B."/>
            <person name="Rigling D."/>
            <person name="Ford K.L."/>
            <person name="Foster G.D."/>
            <person name="Pangilinan J."/>
            <person name="Papanicolaou A."/>
            <person name="Barry K."/>
            <person name="LaButti K."/>
            <person name="Viragh M."/>
            <person name="Koriabine M."/>
            <person name="Yan M."/>
            <person name="Riley R."/>
            <person name="Champramary S."/>
            <person name="Plett K.L."/>
            <person name="Tsai I.J."/>
            <person name="Slot J."/>
            <person name="Sipos G."/>
            <person name="Plett J."/>
            <person name="Nagy L.G."/>
            <person name="Grigoriev I.V."/>
        </authorList>
    </citation>
    <scope>NUCLEOTIDE SEQUENCE</scope>
    <source>
        <strain evidence="2">CCBAS 213</strain>
    </source>
</reference>
<dbReference type="AlphaFoldDB" id="A0AA39NRF2"/>
<dbReference type="EMBL" id="JAUEPS010000001">
    <property type="protein sequence ID" value="KAK0470421.1"/>
    <property type="molecule type" value="Genomic_DNA"/>
</dbReference>
<keyword evidence="3" id="KW-1185">Reference proteome</keyword>
<name>A0AA39NRF2_ARMTA</name>
<comment type="caution">
    <text evidence="2">The sequence shown here is derived from an EMBL/GenBank/DDBJ whole genome shotgun (WGS) entry which is preliminary data.</text>
</comment>
<evidence type="ECO:0000313" key="3">
    <source>
        <dbReference type="Proteomes" id="UP001175211"/>
    </source>
</evidence>
<sequence>MDSNTAGFLDISRTSGDQSSQNAQTANGTLMQELLGGINGSPAAGVGDGIHGFPVNTNNVNTGAYQPFMSSLNHGNATAQMPFSPSTYYSVYGMGNAMPSVMLPHASPNTMGIPTVNPMVATSFPPNMPTSIKPTSPATTSATDSHDWALIFKDPAVSTLLWEMIKEGIQDELGKIKTSGGMATSARKQRDRDMEEEVQTTMLGLLGITKNGRQAFTLPDPLPMDAPCQVDKHGKVSHNPDWTAKVQAPVNIEFRAIATQLIMQNKKLPDEAKPDIENHMCGYFERLKEVYAQQTNDDARSKGSNRTTNTRCCKWKKGKATTLREAIPKLKEKYGSAVDGIEHAVLTDYLSEELTDTESSWWNKHMTLRRLSTEDGGSHVHTRIFNDQDEDIDIQPPNFTYKAWVSKSWFQCDRREIILKDNTEDMPILSFHVPDDDLDGEDIECFADDEADDID</sequence>
<gene>
    <name evidence="2" type="ORF">EV420DRAFT_1664174</name>
</gene>
<accession>A0AA39NRF2</accession>